<feature type="domain" description="Peptidase M56" evidence="2">
    <location>
        <begin position="15"/>
        <end position="327"/>
    </location>
</feature>
<dbReference type="InterPro" id="IPR052173">
    <property type="entry name" value="Beta-lactam_resp_regulator"/>
</dbReference>
<evidence type="ECO:0000313" key="4">
    <source>
        <dbReference type="Proteomes" id="UP000175744"/>
    </source>
</evidence>
<organism evidence="3 4">
    <name type="scientific">Clostridium acetireducens DSM 10703</name>
    <dbReference type="NCBI Taxonomy" id="1121290"/>
    <lineage>
        <taxon>Bacteria</taxon>
        <taxon>Bacillati</taxon>
        <taxon>Bacillota</taxon>
        <taxon>Clostridia</taxon>
        <taxon>Eubacteriales</taxon>
        <taxon>Clostridiaceae</taxon>
        <taxon>Clostridium</taxon>
    </lineage>
</organism>
<feature type="transmembrane region" description="Helical" evidence="1">
    <location>
        <begin position="335"/>
        <end position="353"/>
    </location>
</feature>
<dbReference type="EMBL" id="LZFO01000002">
    <property type="protein sequence ID" value="OFI07537.1"/>
    <property type="molecule type" value="Genomic_DNA"/>
</dbReference>
<evidence type="ECO:0000256" key="1">
    <source>
        <dbReference type="SAM" id="Phobius"/>
    </source>
</evidence>
<name>A0A1E8F1L1_9CLOT</name>
<dbReference type="OrthoDB" id="9762883at2"/>
<keyword evidence="4" id="KW-1185">Reference proteome</keyword>
<reference evidence="3 4" key="1">
    <citation type="submission" date="2016-06" db="EMBL/GenBank/DDBJ databases">
        <title>Genome sequence of Clostridium acetireducens DSM 10703.</title>
        <authorList>
            <person name="Poehlein A."/>
            <person name="Fluechter S."/>
            <person name="Duerre P."/>
            <person name="Daniel R."/>
        </authorList>
    </citation>
    <scope>NUCLEOTIDE SEQUENCE [LARGE SCALE GENOMIC DNA]</scope>
    <source>
        <strain evidence="3 4">DSM 10703</strain>
    </source>
</reference>
<dbReference type="Proteomes" id="UP000175744">
    <property type="component" value="Unassembled WGS sequence"/>
</dbReference>
<feature type="transmembrane region" description="Helical" evidence="1">
    <location>
        <begin position="130"/>
        <end position="151"/>
    </location>
</feature>
<keyword evidence="1" id="KW-1133">Transmembrane helix</keyword>
<evidence type="ECO:0000313" key="3">
    <source>
        <dbReference type="EMBL" id="OFI07537.1"/>
    </source>
</evidence>
<keyword evidence="1" id="KW-0472">Membrane</keyword>
<sequence>MDKIIFYTFLVFKLIIELSIFSIIPIILISIINKLFNKKISVNFQYILYIFILVRLILPIMPKSSLSLYNKLEILNKSNHKNNIVYMMKNEYNFKSYDSSLNYYKEIKNENFKQPKYISFLHIISNSHSYIKYLFILWYIGLSTLIVCNTIKYIKFCKKIKCIKQIDNPEVVTILLECKEFLKIKSKFKLIELDFINSPAIFGFKNPVILIPKGLLTEIKKEDIKNIFLHELCHYKRKDIYILYLAKIICILYWFNPLIWYTVDKLKKTLELSCDEMVLSYINTEEKLSYGHTIINLLAYSKNNSKIYMPLNMVGNKKEITKRVLFIRNFKKKSLCITILSLISVLLIGGIMLTECNKTVSAAIDKDISSNYIIDEKGRIRKIENTNISFTKDDKVIGKWISVDFVKNVKEFNPNKRNCKDDLYLKNLEFFQNGKTNIKIWNWSKDLIIDFCDKTVSKYYIKNINNDEYMFLQWKSGDYILRNRTPEYYVLKKVK</sequence>
<comment type="caution">
    <text evidence="3">The sequence shown here is derived from an EMBL/GenBank/DDBJ whole genome shotgun (WGS) entry which is preliminary data.</text>
</comment>
<dbReference type="PANTHER" id="PTHR34978:SF3">
    <property type="entry name" value="SLR0241 PROTEIN"/>
    <property type="match status" value="1"/>
</dbReference>
<proteinExistence type="predicted"/>
<feature type="transmembrane region" description="Helical" evidence="1">
    <location>
        <begin position="44"/>
        <end position="61"/>
    </location>
</feature>
<dbReference type="CDD" id="cd07341">
    <property type="entry name" value="M56_BlaR1_MecR1_like"/>
    <property type="match status" value="1"/>
</dbReference>
<accession>A0A1E8F1L1</accession>
<dbReference type="InterPro" id="IPR008756">
    <property type="entry name" value="Peptidase_M56"/>
</dbReference>
<feature type="transmembrane region" description="Helical" evidence="1">
    <location>
        <begin position="6"/>
        <end position="32"/>
    </location>
</feature>
<dbReference type="PATRIC" id="fig|1121290.3.peg.144"/>
<dbReference type="AlphaFoldDB" id="A0A1E8F1L1"/>
<dbReference type="RefSeq" id="WP_070109122.1">
    <property type="nucleotide sequence ID" value="NZ_LZFO01000002.1"/>
</dbReference>
<gene>
    <name evidence="3" type="primary">blaR1</name>
    <name evidence="3" type="ORF">CLOACE_01410</name>
</gene>
<dbReference type="PANTHER" id="PTHR34978">
    <property type="entry name" value="POSSIBLE SENSOR-TRANSDUCER PROTEIN BLAR"/>
    <property type="match status" value="1"/>
</dbReference>
<protein>
    <submittedName>
        <fullName evidence="3">Regulatory protein BlaR1</fullName>
    </submittedName>
</protein>
<keyword evidence="1" id="KW-0812">Transmembrane</keyword>
<dbReference type="Pfam" id="PF05569">
    <property type="entry name" value="Peptidase_M56"/>
    <property type="match status" value="1"/>
</dbReference>
<evidence type="ECO:0000259" key="2">
    <source>
        <dbReference type="Pfam" id="PF05569"/>
    </source>
</evidence>
<dbReference type="STRING" id="1121290.CLAOCE_01410"/>